<evidence type="ECO:0008006" key="3">
    <source>
        <dbReference type="Google" id="ProtNLM"/>
    </source>
</evidence>
<keyword evidence="2" id="KW-1185">Reference proteome</keyword>
<dbReference type="Gene3D" id="3.40.190.10">
    <property type="entry name" value="Periplasmic binding protein-like II"/>
    <property type="match status" value="2"/>
</dbReference>
<dbReference type="Proteomes" id="UP000620139">
    <property type="component" value="Unassembled WGS sequence"/>
</dbReference>
<dbReference type="EMBL" id="JAEDAL010000001">
    <property type="protein sequence ID" value="MBH9551782.1"/>
    <property type="molecule type" value="Genomic_DNA"/>
</dbReference>
<evidence type="ECO:0000313" key="1">
    <source>
        <dbReference type="EMBL" id="MBH9551782.1"/>
    </source>
</evidence>
<sequence>MRPDLLHRRSLLALGAWATGFSPIAQAEPKVVKLCANAALGAPDSEATPYLMLRRLQDELPFLRLQVTPLPWNRCLQEAAQGRFDGVLSASHTPERAQTLRYPATAAGTLDDSKRMFQLGYALVRLRGAAAHWDGTHFTGTTPKAGDALGAERGFAIAQFARERGAHVEERSLMGNLLEGLRLRRVQGILVNQEFAAQLLAQPEWAGQLELGGPALAVRPYFLPLNSAWATREPALAETLWTAVERVRRTPAFAQAYSHSLSAGQRGDLKP</sequence>
<name>A0A931ISC1_9BURK</name>
<comment type="caution">
    <text evidence="1">The sequence shown here is derived from an EMBL/GenBank/DDBJ whole genome shotgun (WGS) entry which is preliminary data.</text>
</comment>
<dbReference type="AlphaFoldDB" id="A0A931ISC1"/>
<dbReference type="RefSeq" id="WP_198099381.1">
    <property type="nucleotide sequence ID" value="NZ_JAEDAL010000001.1"/>
</dbReference>
<proteinExistence type="predicted"/>
<reference evidence="1" key="1">
    <citation type="submission" date="2020-12" db="EMBL/GenBank/DDBJ databases">
        <title>The genome sequence of Inhella sp. 4Y17.</title>
        <authorList>
            <person name="Liu Y."/>
        </authorList>
    </citation>
    <scope>NUCLEOTIDE SEQUENCE</scope>
    <source>
        <strain evidence="1">4Y10</strain>
    </source>
</reference>
<accession>A0A931ISC1</accession>
<evidence type="ECO:0000313" key="2">
    <source>
        <dbReference type="Proteomes" id="UP000620139"/>
    </source>
</evidence>
<dbReference type="SUPFAM" id="SSF53850">
    <property type="entry name" value="Periplasmic binding protein-like II"/>
    <property type="match status" value="1"/>
</dbReference>
<gene>
    <name evidence="1" type="ORF">I7X43_02870</name>
</gene>
<organism evidence="1 2">
    <name type="scientific">Inhella gelatinilytica</name>
    <dbReference type="NCBI Taxonomy" id="2795030"/>
    <lineage>
        <taxon>Bacteria</taxon>
        <taxon>Pseudomonadati</taxon>
        <taxon>Pseudomonadota</taxon>
        <taxon>Betaproteobacteria</taxon>
        <taxon>Burkholderiales</taxon>
        <taxon>Sphaerotilaceae</taxon>
        <taxon>Inhella</taxon>
    </lineage>
</organism>
<protein>
    <recommendedName>
        <fullName evidence="3">Solute-binding protein family 3/N-terminal domain-containing protein</fullName>
    </recommendedName>
</protein>